<organism evidence="5 6">
    <name type="scientific">Entomoplasma ellychniae</name>
    <dbReference type="NCBI Taxonomy" id="2114"/>
    <lineage>
        <taxon>Bacteria</taxon>
        <taxon>Bacillati</taxon>
        <taxon>Mycoplasmatota</taxon>
        <taxon>Mollicutes</taxon>
        <taxon>Entomoplasmatales</taxon>
        <taxon>Entomoplasmataceae</taxon>
        <taxon>Entomoplasma</taxon>
    </lineage>
</organism>
<dbReference type="SMART" id="SM00967">
    <property type="entry name" value="SpoU_sub_bind"/>
    <property type="match status" value="1"/>
</dbReference>
<dbReference type="RefSeq" id="WP_104206125.1">
    <property type="nucleotide sequence ID" value="NZ_PHND01000001.1"/>
</dbReference>
<protein>
    <submittedName>
        <fullName evidence="5">RNA methyltransferase, TrmH family</fullName>
    </submittedName>
</protein>
<proteinExistence type="inferred from homology"/>
<dbReference type="Pfam" id="PF22435">
    <property type="entry name" value="MRM3-like_sub_bind"/>
    <property type="match status" value="1"/>
</dbReference>
<dbReference type="InterPro" id="IPR029064">
    <property type="entry name" value="Ribosomal_eL30-like_sf"/>
</dbReference>
<dbReference type="AlphaFoldDB" id="A0A8E2R066"/>
<dbReference type="CDD" id="cd18095">
    <property type="entry name" value="SpoU-like_rRNA-MTase"/>
    <property type="match status" value="1"/>
</dbReference>
<dbReference type="SUPFAM" id="SSF55315">
    <property type="entry name" value="L30e-like"/>
    <property type="match status" value="1"/>
</dbReference>
<dbReference type="Gene3D" id="3.40.1280.10">
    <property type="match status" value="1"/>
</dbReference>
<evidence type="ECO:0000259" key="4">
    <source>
        <dbReference type="SMART" id="SM00967"/>
    </source>
</evidence>
<dbReference type="InterPro" id="IPR051259">
    <property type="entry name" value="rRNA_Methyltransferase"/>
</dbReference>
<dbReference type="InterPro" id="IPR029028">
    <property type="entry name" value="Alpha/beta_knot_MTases"/>
</dbReference>
<dbReference type="InterPro" id="IPR001537">
    <property type="entry name" value="SpoU_MeTrfase"/>
</dbReference>
<keyword evidence="2 5" id="KW-0489">Methyltransferase</keyword>
<keyword evidence="6" id="KW-1185">Reference proteome</keyword>
<reference evidence="5 6" key="1">
    <citation type="submission" date="2017-11" db="EMBL/GenBank/DDBJ databases">
        <title>Genome sequence of Entomoplasma ellychniae ELCN-1 (ATCC 43707).</title>
        <authorList>
            <person name="Lo W.-S."/>
            <person name="Gasparich G.E."/>
            <person name="Kuo C.-H."/>
        </authorList>
    </citation>
    <scope>NUCLEOTIDE SEQUENCE [LARGE SCALE GENOMIC DNA]</scope>
    <source>
        <strain evidence="5 6">ELCN-1</strain>
    </source>
</reference>
<dbReference type="SUPFAM" id="SSF75217">
    <property type="entry name" value="alpha/beta knot"/>
    <property type="match status" value="1"/>
</dbReference>
<feature type="domain" description="RNA 2-O ribose methyltransferase substrate binding" evidence="4">
    <location>
        <begin position="32"/>
        <end position="98"/>
    </location>
</feature>
<comment type="caution">
    <text evidence="5">The sequence shown here is derived from an EMBL/GenBank/DDBJ whole genome shotgun (WGS) entry which is preliminary data.</text>
</comment>
<keyword evidence="3 5" id="KW-0808">Transferase</keyword>
<evidence type="ECO:0000256" key="2">
    <source>
        <dbReference type="ARBA" id="ARBA00022603"/>
    </source>
</evidence>
<dbReference type="PANTHER" id="PTHR43191:SF2">
    <property type="entry name" value="RRNA METHYLTRANSFERASE 3, MITOCHONDRIAL"/>
    <property type="match status" value="1"/>
</dbReference>
<dbReference type="Gene3D" id="3.30.1330.30">
    <property type="match status" value="1"/>
</dbReference>
<dbReference type="GO" id="GO:0005737">
    <property type="term" value="C:cytoplasm"/>
    <property type="evidence" value="ECO:0007669"/>
    <property type="project" value="UniProtKB-ARBA"/>
</dbReference>
<dbReference type="InterPro" id="IPR053888">
    <property type="entry name" value="MRM3-like_sub_bind"/>
</dbReference>
<accession>A0A8E2R066</accession>
<name>A0A8E2R066_9MOLU</name>
<gene>
    <name evidence="5" type="primary">spoU</name>
    <name evidence="5" type="ORF">EELLY_v1c07380</name>
</gene>
<evidence type="ECO:0000256" key="1">
    <source>
        <dbReference type="ARBA" id="ARBA00007228"/>
    </source>
</evidence>
<dbReference type="PANTHER" id="PTHR43191">
    <property type="entry name" value="RRNA METHYLTRANSFERASE 3"/>
    <property type="match status" value="1"/>
</dbReference>
<dbReference type="GO" id="GO:0006396">
    <property type="term" value="P:RNA processing"/>
    <property type="evidence" value="ECO:0007669"/>
    <property type="project" value="InterPro"/>
</dbReference>
<comment type="similarity">
    <text evidence="1">Belongs to the class IV-like SAM-binding methyltransferase superfamily. RNA methyltransferase TrmH family.</text>
</comment>
<evidence type="ECO:0000313" key="6">
    <source>
        <dbReference type="Proteomes" id="UP000239010"/>
    </source>
</evidence>
<dbReference type="InterPro" id="IPR029026">
    <property type="entry name" value="tRNA_m1G_MTases_N"/>
</dbReference>
<dbReference type="GO" id="GO:0008173">
    <property type="term" value="F:RNA methyltransferase activity"/>
    <property type="evidence" value="ECO:0007669"/>
    <property type="project" value="InterPro"/>
</dbReference>
<dbReference type="EMBL" id="PHND01000001">
    <property type="protein sequence ID" value="PPE05050.1"/>
    <property type="molecule type" value="Genomic_DNA"/>
</dbReference>
<dbReference type="GO" id="GO:0003723">
    <property type="term" value="F:RNA binding"/>
    <property type="evidence" value="ECO:0007669"/>
    <property type="project" value="InterPro"/>
</dbReference>
<evidence type="ECO:0000313" key="5">
    <source>
        <dbReference type="EMBL" id="PPE05050.1"/>
    </source>
</evidence>
<sequence length="252" mass="28413">MNIIQSLTNPKIKKLIKLRDDKKLIETENMFFIEGINLVNEALKNNLVSEIFTLIENLHHINHIDEKVFVINEQIANKLSLTKNNQGIFATCKIETKPFNPNKNVLLLDNIQDPGNMGTMLRSAISFDFTNVIASKNSVSFFNEKVIRSTQGTIFKSHIKNVDLKYKIFELKKENYIIIGTVLNEKSLAIKELKILPESKIALLVGNEGQGISEVLKPLVDINVVITMSNEVESLNVAIAASILMHKIKDSK</sequence>
<evidence type="ECO:0000256" key="3">
    <source>
        <dbReference type="ARBA" id="ARBA00022679"/>
    </source>
</evidence>
<dbReference type="Pfam" id="PF00588">
    <property type="entry name" value="SpoU_methylase"/>
    <property type="match status" value="1"/>
</dbReference>
<dbReference type="InterPro" id="IPR013123">
    <property type="entry name" value="SpoU_subst-bd"/>
</dbReference>
<dbReference type="Proteomes" id="UP000239010">
    <property type="component" value="Unassembled WGS sequence"/>
</dbReference>
<dbReference type="GO" id="GO:0032259">
    <property type="term" value="P:methylation"/>
    <property type="evidence" value="ECO:0007669"/>
    <property type="project" value="UniProtKB-KW"/>
</dbReference>